<dbReference type="GO" id="GO:0034198">
    <property type="term" value="P:cellular response to amino acid starvation"/>
    <property type="evidence" value="ECO:0007669"/>
    <property type="project" value="TreeGrafter"/>
</dbReference>
<proteinExistence type="inferred from homology"/>
<dbReference type="PANTHER" id="PTHR11024:SF3">
    <property type="entry name" value="NUCLEOPORIN SEH1"/>
    <property type="match status" value="1"/>
</dbReference>
<dbReference type="InterPro" id="IPR015943">
    <property type="entry name" value="WD40/YVTN_repeat-like_dom_sf"/>
</dbReference>
<dbReference type="GO" id="GO:0035859">
    <property type="term" value="C:Seh1-associated complex"/>
    <property type="evidence" value="ECO:0007669"/>
    <property type="project" value="TreeGrafter"/>
</dbReference>
<evidence type="ECO:0000256" key="2">
    <source>
        <dbReference type="ARBA" id="ARBA00010102"/>
    </source>
</evidence>
<evidence type="ECO:0000313" key="8">
    <source>
        <dbReference type="EMBL" id="KOO29682.1"/>
    </source>
</evidence>
<dbReference type="InterPro" id="IPR036322">
    <property type="entry name" value="WD40_repeat_dom_sf"/>
</dbReference>
<keyword evidence="9" id="KW-1185">Reference proteome</keyword>
<dbReference type="GO" id="GO:0005198">
    <property type="term" value="F:structural molecule activity"/>
    <property type="evidence" value="ECO:0007669"/>
    <property type="project" value="InterPro"/>
</dbReference>
<evidence type="ECO:0000256" key="3">
    <source>
        <dbReference type="ARBA" id="ARBA00022448"/>
    </source>
</evidence>
<keyword evidence="7" id="KW-0539">Nucleus</keyword>
<comment type="caution">
    <text evidence="8">The sequence shown here is derived from an EMBL/GenBank/DDBJ whole genome shotgun (WGS) entry which is preliminary data.</text>
</comment>
<comment type="similarity">
    <text evidence="2">Belongs to the WD repeat SEC13 family.</text>
</comment>
<dbReference type="SUPFAM" id="SSF50978">
    <property type="entry name" value="WD40 repeat-like"/>
    <property type="match status" value="1"/>
</dbReference>
<accession>A0A0M0JTL5</accession>
<evidence type="ECO:0000256" key="5">
    <source>
        <dbReference type="ARBA" id="ARBA00022737"/>
    </source>
</evidence>
<evidence type="ECO:0000256" key="6">
    <source>
        <dbReference type="ARBA" id="ARBA00022927"/>
    </source>
</evidence>
<organism evidence="8 9">
    <name type="scientific">Chrysochromulina tobinii</name>
    <dbReference type="NCBI Taxonomy" id="1460289"/>
    <lineage>
        <taxon>Eukaryota</taxon>
        <taxon>Haptista</taxon>
        <taxon>Haptophyta</taxon>
        <taxon>Prymnesiophyceae</taxon>
        <taxon>Prymnesiales</taxon>
        <taxon>Chrysochromulinaceae</taxon>
        <taxon>Chrysochromulina</taxon>
    </lineage>
</organism>
<dbReference type="Gene3D" id="2.130.10.10">
    <property type="entry name" value="YVTN repeat-like/Quinoprotein amine dehydrogenase"/>
    <property type="match status" value="1"/>
</dbReference>
<dbReference type="EMBL" id="JWZX01002380">
    <property type="protein sequence ID" value="KOO29682.1"/>
    <property type="molecule type" value="Genomic_DNA"/>
</dbReference>
<keyword evidence="3" id="KW-0813">Transport</keyword>
<evidence type="ECO:0000313" key="9">
    <source>
        <dbReference type="Proteomes" id="UP000037460"/>
    </source>
</evidence>
<dbReference type="PANTHER" id="PTHR11024">
    <property type="entry name" value="NUCLEAR PORE COMPLEX PROTEIN SEC13 / SEH1 FAMILY MEMBER"/>
    <property type="match status" value="1"/>
</dbReference>
<dbReference type="Proteomes" id="UP000037460">
    <property type="component" value="Unassembled WGS sequence"/>
</dbReference>
<dbReference type="Pfam" id="PF00400">
    <property type="entry name" value="WD40"/>
    <property type="match status" value="3"/>
</dbReference>
<keyword evidence="4" id="KW-0853">WD repeat</keyword>
<evidence type="ECO:0000256" key="4">
    <source>
        <dbReference type="ARBA" id="ARBA00022574"/>
    </source>
</evidence>
<dbReference type="GO" id="GO:0031080">
    <property type="term" value="C:nuclear pore outer ring"/>
    <property type="evidence" value="ECO:0007669"/>
    <property type="project" value="TreeGrafter"/>
</dbReference>
<dbReference type="InterPro" id="IPR037363">
    <property type="entry name" value="Sec13/Seh1_fam"/>
</dbReference>
<sequence length="297" mass="31858">MSRTLEAQAEHAPRARWPTPPSGEYVHDVAYDYYGQRVATCSSDNTIKIFNEHGRKVAEWRAHGGSIWRLSWMHPEFGVALASCSFDRKVCVWEDVADAEEAAAQLDSAAGRVAWTRTAELADARDSVVDVQFAPHHLGVRLASCSMDGFVRIHEAADVLDLSTWERHSDFHAAADTAASKEGAGGAEAGGEGGYAGTSPLCLSWCPSIVENEPMLVVGLSDGSARLWRGHESSWSCVLSLGLGGARCHADCVRSVSWAMDAGRSYQLVATASRDQTVKLLALAEPSGSALRAPCAT</sequence>
<evidence type="ECO:0000256" key="7">
    <source>
        <dbReference type="ARBA" id="ARBA00023242"/>
    </source>
</evidence>
<dbReference type="OrthoDB" id="5566198at2759"/>
<name>A0A0M0JTL5_9EUKA</name>
<evidence type="ECO:0000256" key="1">
    <source>
        <dbReference type="ARBA" id="ARBA00004259"/>
    </source>
</evidence>
<dbReference type="GO" id="GO:0015031">
    <property type="term" value="P:protein transport"/>
    <property type="evidence" value="ECO:0007669"/>
    <property type="project" value="UniProtKB-KW"/>
</dbReference>
<keyword evidence="6" id="KW-0653">Protein transport</keyword>
<reference evidence="9" key="1">
    <citation type="journal article" date="2015" name="PLoS Genet.">
        <title>Genome Sequence and Transcriptome Analyses of Chrysochromulina tobin: Metabolic Tools for Enhanced Algal Fitness in the Prominent Order Prymnesiales (Haptophyceae).</title>
        <authorList>
            <person name="Hovde B.T."/>
            <person name="Deodato C.R."/>
            <person name="Hunsperger H.M."/>
            <person name="Ryken S.A."/>
            <person name="Yost W."/>
            <person name="Jha R.K."/>
            <person name="Patterson J."/>
            <person name="Monnat R.J. Jr."/>
            <person name="Barlow S.B."/>
            <person name="Starkenburg S.R."/>
            <person name="Cattolico R.A."/>
        </authorList>
    </citation>
    <scope>NUCLEOTIDE SEQUENCE</scope>
    <source>
        <strain evidence="9">CCMP291</strain>
    </source>
</reference>
<gene>
    <name evidence="8" type="ORF">Ctob_001146</name>
</gene>
<dbReference type="GO" id="GO:1904263">
    <property type="term" value="P:positive regulation of TORC1 signaling"/>
    <property type="evidence" value="ECO:0007669"/>
    <property type="project" value="TreeGrafter"/>
</dbReference>
<dbReference type="InterPro" id="IPR001680">
    <property type="entry name" value="WD40_rpt"/>
</dbReference>
<keyword evidence="5" id="KW-0677">Repeat</keyword>
<comment type="subcellular location">
    <subcellularLocation>
        <location evidence="1">Nucleus envelope</location>
    </subcellularLocation>
</comment>
<protein>
    <submittedName>
        <fullName evidence="8">Nucleoporin seh1-like protein</fullName>
    </submittedName>
</protein>
<dbReference type="AlphaFoldDB" id="A0A0M0JTL5"/>
<dbReference type="SMART" id="SM00320">
    <property type="entry name" value="WD40"/>
    <property type="match status" value="5"/>
</dbReference>